<keyword evidence="2" id="KW-1185">Reference proteome</keyword>
<dbReference type="Proteomes" id="UP000823046">
    <property type="component" value="Unassembled WGS sequence"/>
</dbReference>
<evidence type="ECO:0000313" key="1">
    <source>
        <dbReference type="EMBL" id="KAF8822944.1"/>
    </source>
</evidence>
<gene>
    <name evidence="1" type="ORF">IE077_001901</name>
</gene>
<accession>A0ABQ7JGE9</accession>
<proteinExistence type="predicted"/>
<dbReference type="EMBL" id="JADAQX010000013">
    <property type="protein sequence ID" value="KAF8822944.1"/>
    <property type="molecule type" value="Genomic_DNA"/>
</dbReference>
<evidence type="ECO:0000313" key="2">
    <source>
        <dbReference type="Proteomes" id="UP000823046"/>
    </source>
</evidence>
<protein>
    <submittedName>
        <fullName evidence="1">Uncharacterized protein</fullName>
    </submittedName>
</protein>
<organism evidence="1 2">
    <name type="scientific">Cardiosporidium cionae</name>
    <dbReference type="NCBI Taxonomy" id="476202"/>
    <lineage>
        <taxon>Eukaryota</taxon>
        <taxon>Sar</taxon>
        <taxon>Alveolata</taxon>
        <taxon>Apicomplexa</taxon>
        <taxon>Aconoidasida</taxon>
        <taxon>Nephromycida</taxon>
        <taxon>Cardiosporidium</taxon>
    </lineage>
</organism>
<reference evidence="1 2" key="1">
    <citation type="journal article" date="2020" name="bioRxiv">
        <title>Metabolic contributions of an alphaproteobacterial endosymbiont in the apicomplexan Cardiosporidium cionae.</title>
        <authorList>
            <person name="Hunter E.S."/>
            <person name="Paight C.J."/>
            <person name="Lane C.E."/>
        </authorList>
    </citation>
    <scope>NUCLEOTIDE SEQUENCE [LARGE SCALE GENOMIC DNA]</scope>
    <source>
        <strain evidence="1">ESH_2018</strain>
    </source>
</reference>
<comment type="caution">
    <text evidence="1">The sequence shown here is derived from an EMBL/GenBank/DDBJ whole genome shotgun (WGS) entry which is preliminary data.</text>
</comment>
<name>A0ABQ7JGE9_9APIC</name>
<sequence>MTMPSIFISYGNSCCRTWYNTMSVYHQRKAMTLVGQQAWFSSKNRASTISKPPRTKYPIYNQKLPGKLPTSFRLDKKRGILIDSRLFIDESLSSPDARVSAHHISAGYDLVSLRASFEARGCETASHEHLLLVESSPFFEQQACTAFFFKV</sequence>